<protein>
    <submittedName>
        <fullName evidence="1">Uncharacterized protein</fullName>
    </submittedName>
</protein>
<dbReference type="Proteomes" id="UP001067235">
    <property type="component" value="Unassembled WGS sequence"/>
</dbReference>
<evidence type="ECO:0000313" key="1">
    <source>
        <dbReference type="EMBL" id="MCZ4553699.1"/>
    </source>
</evidence>
<name>A0ABT4N351_GORRU</name>
<dbReference type="EMBL" id="JAPWIE010000011">
    <property type="protein sequence ID" value="MCZ4553699.1"/>
    <property type="molecule type" value="Genomic_DNA"/>
</dbReference>
<keyword evidence="2" id="KW-1185">Reference proteome</keyword>
<gene>
    <name evidence="1" type="ORF">O4213_27170</name>
</gene>
<sequence>MSTTPADLDQQLAAIREQLTEVRRAAIELLPAPADRATRCGHAG</sequence>
<comment type="caution">
    <text evidence="1">The sequence shown here is derived from an EMBL/GenBank/DDBJ whole genome shotgun (WGS) entry which is preliminary data.</text>
</comment>
<proteinExistence type="predicted"/>
<reference evidence="1" key="1">
    <citation type="submission" date="2022-12" db="EMBL/GenBank/DDBJ databases">
        <authorList>
            <person name="Krivoruchko A.V."/>
            <person name="Elkin A."/>
        </authorList>
    </citation>
    <scope>NUCLEOTIDE SEQUENCE</scope>
    <source>
        <strain evidence="1">IEGM 1388</strain>
    </source>
</reference>
<organism evidence="1 2">
    <name type="scientific">Gordonia rubripertincta</name>
    <name type="common">Rhodococcus corallinus</name>
    <dbReference type="NCBI Taxonomy" id="36822"/>
    <lineage>
        <taxon>Bacteria</taxon>
        <taxon>Bacillati</taxon>
        <taxon>Actinomycetota</taxon>
        <taxon>Actinomycetes</taxon>
        <taxon>Mycobacteriales</taxon>
        <taxon>Gordoniaceae</taxon>
        <taxon>Gordonia</taxon>
    </lineage>
</organism>
<dbReference type="RefSeq" id="WP_301574395.1">
    <property type="nucleotide sequence ID" value="NZ_JAPWIE010000011.1"/>
</dbReference>
<evidence type="ECO:0000313" key="2">
    <source>
        <dbReference type="Proteomes" id="UP001067235"/>
    </source>
</evidence>
<accession>A0ABT4N351</accession>